<sequence length="33" mass="3956">MSIYRSDKITRRMSSVQLNTMKHCAEYSDRISF</sequence>
<dbReference type="AlphaFoldDB" id="A0A318ERP3"/>
<name>A0A318ERP3_9FIRM</name>
<dbReference type="Proteomes" id="UP000247523">
    <property type="component" value="Unassembled WGS sequence"/>
</dbReference>
<comment type="caution">
    <text evidence="1">The sequence shown here is derived from an EMBL/GenBank/DDBJ whole genome shotgun (WGS) entry which is preliminary data.</text>
</comment>
<evidence type="ECO:0000313" key="1">
    <source>
        <dbReference type="EMBL" id="PXV95655.1"/>
    </source>
</evidence>
<protein>
    <submittedName>
        <fullName evidence="1">Uncharacterized protein</fullName>
    </submittedName>
</protein>
<proteinExistence type="predicted"/>
<organism evidence="1 2">
    <name type="scientific">Lachnotalea glycerini</name>
    <dbReference type="NCBI Taxonomy" id="1763509"/>
    <lineage>
        <taxon>Bacteria</taxon>
        <taxon>Bacillati</taxon>
        <taxon>Bacillota</taxon>
        <taxon>Clostridia</taxon>
        <taxon>Lachnospirales</taxon>
        <taxon>Lachnospiraceae</taxon>
        <taxon>Lachnotalea</taxon>
    </lineage>
</organism>
<evidence type="ECO:0000313" key="2">
    <source>
        <dbReference type="Proteomes" id="UP000247523"/>
    </source>
</evidence>
<reference evidence="1 2" key="1">
    <citation type="submission" date="2018-05" db="EMBL/GenBank/DDBJ databases">
        <title>Genomic Encyclopedia of Type Strains, Phase IV (KMG-IV): sequencing the most valuable type-strain genomes for metagenomic binning, comparative biology and taxonomic classification.</title>
        <authorList>
            <person name="Goeker M."/>
        </authorList>
    </citation>
    <scope>NUCLEOTIDE SEQUENCE [LARGE SCALE GENOMIC DNA]</scope>
    <source>
        <strain evidence="1 2">DSM 28816</strain>
    </source>
</reference>
<gene>
    <name evidence="1" type="ORF">C8E03_101285</name>
</gene>
<dbReference type="EMBL" id="QICS01000001">
    <property type="protein sequence ID" value="PXV95655.1"/>
    <property type="molecule type" value="Genomic_DNA"/>
</dbReference>
<accession>A0A318ERP3</accession>